<dbReference type="WBParaSite" id="NBR_0000839301-mRNA-1">
    <property type="protein sequence ID" value="NBR_0000839301-mRNA-1"/>
    <property type="gene ID" value="NBR_0000839301"/>
</dbReference>
<dbReference type="Proteomes" id="UP000271162">
    <property type="component" value="Unassembled WGS sequence"/>
</dbReference>
<evidence type="ECO:0000313" key="2">
    <source>
        <dbReference type="Proteomes" id="UP000271162"/>
    </source>
</evidence>
<organism evidence="3">
    <name type="scientific">Nippostrongylus brasiliensis</name>
    <name type="common">Rat hookworm</name>
    <dbReference type="NCBI Taxonomy" id="27835"/>
    <lineage>
        <taxon>Eukaryota</taxon>
        <taxon>Metazoa</taxon>
        <taxon>Ecdysozoa</taxon>
        <taxon>Nematoda</taxon>
        <taxon>Chromadorea</taxon>
        <taxon>Rhabditida</taxon>
        <taxon>Rhabditina</taxon>
        <taxon>Rhabditomorpha</taxon>
        <taxon>Strongyloidea</taxon>
        <taxon>Heligmosomidae</taxon>
        <taxon>Nippostrongylus</taxon>
    </lineage>
</organism>
<reference evidence="3" key="1">
    <citation type="submission" date="2017-02" db="UniProtKB">
        <authorList>
            <consortium name="WormBaseParasite"/>
        </authorList>
    </citation>
    <scope>IDENTIFICATION</scope>
</reference>
<accession>A0A0N4XZ30</accession>
<sequence length="138" mass="15431">MDDDIERELRNMESERLASVEAISRTVAIISGRVDSVLTKVSQIQDDIRVLLERSTPRSNCAFCSSEDNVDAHHTGRCHRYSDPVSRAMRASELHLCRQCLRPEHGTNCKVSCSICRGDHNTVLYSTRAGPSGKRLST</sequence>
<dbReference type="EMBL" id="UYSL01020000">
    <property type="protein sequence ID" value="VDL71983.1"/>
    <property type="molecule type" value="Genomic_DNA"/>
</dbReference>
<evidence type="ECO:0000313" key="3">
    <source>
        <dbReference type="WBParaSite" id="NBR_0000839301-mRNA-1"/>
    </source>
</evidence>
<dbReference type="AlphaFoldDB" id="A0A0N4XZ30"/>
<evidence type="ECO:0000313" key="1">
    <source>
        <dbReference type="EMBL" id="VDL71983.1"/>
    </source>
</evidence>
<name>A0A0N4XZ30_NIPBR</name>
<reference evidence="1 2" key="2">
    <citation type="submission" date="2018-11" db="EMBL/GenBank/DDBJ databases">
        <authorList>
            <consortium name="Pathogen Informatics"/>
        </authorList>
    </citation>
    <scope>NUCLEOTIDE SEQUENCE [LARGE SCALE GENOMIC DNA]</scope>
</reference>
<protein>
    <submittedName>
        <fullName evidence="3">RING-type domain-containing protein</fullName>
    </submittedName>
</protein>
<keyword evidence="2" id="KW-1185">Reference proteome</keyword>
<proteinExistence type="predicted"/>
<gene>
    <name evidence="1" type="ORF">NBR_LOCUS8394</name>
</gene>